<reference evidence="3 4" key="1">
    <citation type="submission" date="2019-08" db="EMBL/GenBank/DDBJ databases">
        <title>Draft genome sequences of two oriental melons (Cucumis melo L. var makuwa).</title>
        <authorList>
            <person name="Kwon S.-Y."/>
        </authorList>
    </citation>
    <scope>NUCLEOTIDE SEQUENCE [LARGE SCALE GENOMIC DNA]</scope>
    <source>
        <strain evidence="4">cv. Chang Bougi</strain>
        <strain evidence="3">cv. SW 3</strain>
        <tissue evidence="1">Leaf</tissue>
    </source>
</reference>
<evidence type="ECO:0000313" key="1">
    <source>
        <dbReference type="EMBL" id="KAA0052084.1"/>
    </source>
</evidence>
<dbReference type="Proteomes" id="UP000321393">
    <property type="component" value="Unassembled WGS sequence"/>
</dbReference>
<dbReference type="Proteomes" id="UP000321947">
    <property type="component" value="Unassembled WGS sequence"/>
</dbReference>
<evidence type="ECO:0000313" key="4">
    <source>
        <dbReference type="Proteomes" id="UP000321947"/>
    </source>
</evidence>
<comment type="caution">
    <text evidence="1">The sequence shown here is derived from an EMBL/GenBank/DDBJ whole genome shotgun (WGS) entry which is preliminary data.</text>
</comment>
<dbReference type="AlphaFoldDB" id="A0A5A7U9Q8"/>
<evidence type="ECO:0000313" key="2">
    <source>
        <dbReference type="EMBL" id="TYK00698.1"/>
    </source>
</evidence>
<dbReference type="EMBL" id="SSTE01011117">
    <property type="protein sequence ID" value="KAA0052084.1"/>
    <property type="molecule type" value="Genomic_DNA"/>
</dbReference>
<accession>A0A5A7U9Q8</accession>
<proteinExistence type="predicted"/>
<dbReference type="OrthoDB" id="414945at2759"/>
<organism evidence="1 3">
    <name type="scientific">Cucumis melo var. makuwa</name>
    <name type="common">Oriental melon</name>
    <dbReference type="NCBI Taxonomy" id="1194695"/>
    <lineage>
        <taxon>Eukaryota</taxon>
        <taxon>Viridiplantae</taxon>
        <taxon>Streptophyta</taxon>
        <taxon>Embryophyta</taxon>
        <taxon>Tracheophyta</taxon>
        <taxon>Spermatophyta</taxon>
        <taxon>Magnoliopsida</taxon>
        <taxon>eudicotyledons</taxon>
        <taxon>Gunneridae</taxon>
        <taxon>Pentapetalae</taxon>
        <taxon>rosids</taxon>
        <taxon>fabids</taxon>
        <taxon>Cucurbitales</taxon>
        <taxon>Cucurbitaceae</taxon>
        <taxon>Benincaseae</taxon>
        <taxon>Cucumis</taxon>
    </lineage>
</organism>
<sequence>MSDEFEIKDLEIMKYILGIEVTRSKEGSVSQRKYTLGLLTETGNLVILRSKKQGVVARSSAEVEYKAMSLGISINIGNNPVQHDRFNMIGTKHVEIDRHFIKERLDNGSICIPYISLSQQIGDVLTKVLLR</sequence>
<dbReference type="CDD" id="cd09272">
    <property type="entry name" value="RNase_HI_RT_Ty1"/>
    <property type="match status" value="1"/>
</dbReference>
<name>A0A5A7U9Q8_CUCMM</name>
<gene>
    <name evidence="2" type="ORF">E5676_scaffold1371G00470</name>
    <name evidence="1" type="ORF">E6C27_scaffold578G00600</name>
</gene>
<dbReference type="EMBL" id="SSTD01016690">
    <property type="protein sequence ID" value="TYK00698.1"/>
    <property type="molecule type" value="Genomic_DNA"/>
</dbReference>
<evidence type="ECO:0000313" key="3">
    <source>
        <dbReference type="Proteomes" id="UP000321393"/>
    </source>
</evidence>
<protein>
    <submittedName>
        <fullName evidence="1 2">Mitochondrial protein</fullName>
    </submittedName>
</protein>